<dbReference type="Pfam" id="PF02652">
    <property type="entry name" value="Lactate_perm"/>
    <property type="match status" value="2"/>
</dbReference>
<feature type="transmembrane region" description="Helical" evidence="8">
    <location>
        <begin position="205"/>
        <end position="223"/>
    </location>
</feature>
<dbReference type="Proteomes" id="UP000239352">
    <property type="component" value="Unassembled WGS sequence"/>
</dbReference>
<evidence type="ECO:0000256" key="3">
    <source>
        <dbReference type="ARBA" id="ARBA00022448"/>
    </source>
</evidence>
<evidence type="ECO:0000256" key="8">
    <source>
        <dbReference type="RuleBase" id="RU365092"/>
    </source>
</evidence>
<keyword evidence="3 8" id="KW-0813">Transport</keyword>
<evidence type="ECO:0000313" key="11">
    <source>
        <dbReference type="Proteomes" id="UP000239352"/>
    </source>
</evidence>
<dbReference type="GO" id="GO:0015129">
    <property type="term" value="F:lactate transmembrane transporter activity"/>
    <property type="evidence" value="ECO:0007669"/>
    <property type="project" value="UniProtKB-UniRule"/>
</dbReference>
<evidence type="ECO:0000256" key="5">
    <source>
        <dbReference type="ARBA" id="ARBA00022692"/>
    </source>
</evidence>
<dbReference type="GO" id="GO:0005886">
    <property type="term" value="C:plasma membrane"/>
    <property type="evidence" value="ECO:0007669"/>
    <property type="project" value="UniProtKB-SubCell"/>
</dbReference>
<organism evidence="10 11">
    <name type="scientific">Actinopolyspora mortivallis</name>
    <dbReference type="NCBI Taxonomy" id="33906"/>
    <lineage>
        <taxon>Bacteria</taxon>
        <taxon>Bacillati</taxon>
        <taxon>Actinomycetota</taxon>
        <taxon>Actinomycetes</taxon>
        <taxon>Actinopolysporales</taxon>
        <taxon>Actinopolysporaceae</taxon>
        <taxon>Actinopolyspora</taxon>
    </lineage>
</organism>
<feature type="transmembrane region" description="Helical" evidence="8">
    <location>
        <begin position="483"/>
        <end position="505"/>
    </location>
</feature>
<gene>
    <name evidence="10" type="ORF">CEP50_02655</name>
</gene>
<dbReference type="AlphaFoldDB" id="A0A2T0H063"/>
<dbReference type="RefSeq" id="WP_106112331.1">
    <property type="nucleotide sequence ID" value="NZ_PVSR01000002.1"/>
</dbReference>
<keyword evidence="5 8" id="KW-0812">Transmembrane</keyword>
<evidence type="ECO:0000256" key="2">
    <source>
        <dbReference type="ARBA" id="ARBA00010100"/>
    </source>
</evidence>
<feature type="transmembrane region" description="Helical" evidence="8">
    <location>
        <begin position="291"/>
        <end position="315"/>
    </location>
</feature>
<feature type="transmembrane region" description="Helical" evidence="8">
    <location>
        <begin position="174"/>
        <end position="198"/>
    </location>
</feature>
<dbReference type="PANTHER" id="PTHR30003">
    <property type="entry name" value="L-LACTATE PERMEASE"/>
    <property type="match status" value="1"/>
</dbReference>
<dbReference type="InParanoid" id="A0A2T0H063"/>
<evidence type="ECO:0000256" key="6">
    <source>
        <dbReference type="ARBA" id="ARBA00022989"/>
    </source>
</evidence>
<feature type="transmembrane region" description="Helical" evidence="8">
    <location>
        <begin position="141"/>
        <end position="162"/>
    </location>
</feature>
<keyword evidence="7 8" id="KW-0472">Membrane</keyword>
<comment type="subcellular location">
    <subcellularLocation>
        <location evidence="1 8">Cell membrane</location>
        <topology evidence="1 8">Multi-pass membrane protein</topology>
    </subcellularLocation>
</comment>
<comment type="similarity">
    <text evidence="2 8">Belongs to the lactate permease family.</text>
</comment>
<dbReference type="GO" id="GO:0015295">
    <property type="term" value="F:solute:proton symporter activity"/>
    <property type="evidence" value="ECO:0007669"/>
    <property type="project" value="TreeGrafter"/>
</dbReference>
<evidence type="ECO:0000313" key="10">
    <source>
        <dbReference type="EMBL" id="PRW64756.1"/>
    </source>
</evidence>
<feature type="transmembrane region" description="Helical" evidence="8">
    <location>
        <begin position="23"/>
        <end position="42"/>
    </location>
</feature>
<comment type="function">
    <text evidence="8">Uptake of L-lactate across the membrane. Can also transport D-lactate and glycolate.</text>
</comment>
<evidence type="ECO:0000256" key="9">
    <source>
        <dbReference type="SAM" id="MobiDB-lite"/>
    </source>
</evidence>
<keyword evidence="4 8" id="KW-1003">Cell membrane</keyword>
<dbReference type="InterPro" id="IPR003804">
    <property type="entry name" value="Lactate_perm"/>
</dbReference>
<feature type="region of interest" description="Disordered" evidence="9">
    <location>
        <begin position="440"/>
        <end position="475"/>
    </location>
</feature>
<dbReference type="PANTHER" id="PTHR30003:SF0">
    <property type="entry name" value="GLYCOLATE PERMEASE GLCA-RELATED"/>
    <property type="match status" value="1"/>
</dbReference>
<feature type="transmembrane region" description="Helical" evidence="8">
    <location>
        <begin position="229"/>
        <end position="250"/>
    </location>
</feature>
<name>A0A2T0H063_ACTMO</name>
<protein>
    <recommendedName>
        <fullName evidence="8">L-lactate permease</fullName>
    </recommendedName>
</protein>
<reference evidence="10 11" key="1">
    <citation type="submission" date="2018-03" db="EMBL/GenBank/DDBJ databases">
        <title>Actinopolyspora mortivallis from Sahara, screening for active biomolecules.</title>
        <authorList>
            <person name="Selama O."/>
            <person name="Wellington E.M.H."/>
            <person name="Hacene H."/>
        </authorList>
    </citation>
    <scope>NUCLEOTIDE SEQUENCE [LARGE SCALE GENOMIC DNA]</scope>
    <source>
        <strain evidence="10 11">M5A</strain>
    </source>
</reference>
<comment type="caution">
    <text evidence="10">The sequence shown here is derived from an EMBL/GenBank/DDBJ whole genome shotgun (WGS) entry which is preliminary data.</text>
</comment>
<keyword evidence="11" id="KW-1185">Reference proteome</keyword>
<proteinExistence type="inferred from homology"/>
<feature type="transmembrane region" description="Helical" evidence="8">
    <location>
        <begin position="262"/>
        <end position="285"/>
    </location>
</feature>
<dbReference type="EMBL" id="PVSR01000002">
    <property type="protein sequence ID" value="PRW64756.1"/>
    <property type="molecule type" value="Genomic_DNA"/>
</dbReference>
<feature type="transmembrane region" description="Helical" evidence="8">
    <location>
        <begin position="102"/>
        <end position="129"/>
    </location>
</feature>
<evidence type="ECO:0000256" key="1">
    <source>
        <dbReference type="ARBA" id="ARBA00004651"/>
    </source>
</evidence>
<sequence>MLTALAAVPPAVALGLLLARVRPVLAAVLALTSAAVVAAAAFPTPAREWVPALREVLPTGAEVALILFGGVLLNELTGLAGVNERLAEWLISACRHPSRAVVLVLLGVTPFAESVMGFGVGVVVAVPLLRRVGLSPARASVVGLLGLVTVPWGALGPGTLVASRFTGVPLRELGVLSALLSPPVFLLAGGCGLVLAVGASRARRAVPELLTGVAVLGVSVWAVNATLGVPLAGVLGGLATVGALLVVARVRDSRRLSVTPELVWALRPYACLVAGLLGVHALVLVPGVAGTAWYALVSSPAVWLLVTCALCPPLLDLSRGEMRMAVRGGMTRWVPVGVTTVVFLLLGALLTATGMSAALAEAATGLGGGYLVLAPFVGALGGILTGSNAGANAMFATSQAAAAHSLGLQPAALVAVQNVSASLATMASAPRVALAVGLARDTGPPTRTPVRHRAPSRPGDEGDGTAVSAQTSRNSCPVDQGSVLRTVLLVDLVVLAFLGLLTVLLPW</sequence>
<feature type="transmembrane region" description="Helical" evidence="8">
    <location>
        <begin position="336"/>
        <end position="360"/>
    </location>
</feature>
<evidence type="ECO:0000256" key="4">
    <source>
        <dbReference type="ARBA" id="ARBA00022475"/>
    </source>
</evidence>
<keyword evidence="6 8" id="KW-1133">Transmembrane helix</keyword>
<evidence type="ECO:0000256" key="7">
    <source>
        <dbReference type="ARBA" id="ARBA00023136"/>
    </source>
</evidence>
<feature type="transmembrane region" description="Helical" evidence="8">
    <location>
        <begin position="366"/>
        <end position="385"/>
    </location>
</feature>
<accession>A0A2T0H063</accession>